<name>A0A6C0LL19_9ZZZZ</name>
<dbReference type="GO" id="GO:0008168">
    <property type="term" value="F:methyltransferase activity"/>
    <property type="evidence" value="ECO:0007669"/>
    <property type="project" value="UniProtKB-KW"/>
</dbReference>
<evidence type="ECO:0000256" key="2">
    <source>
        <dbReference type="ARBA" id="ARBA00022679"/>
    </source>
</evidence>
<dbReference type="PRINTS" id="PR00105">
    <property type="entry name" value="C5METTRFRASE"/>
</dbReference>
<evidence type="ECO:0008006" key="5">
    <source>
        <dbReference type="Google" id="ProtNLM"/>
    </source>
</evidence>
<dbReference type="NCBIfam" id="TIGR00675">
    <property type="entry name" value="dcm"/>
    <property type="match status" value="1"/>
</dbReference>
<dbReference type="Gene3D" id="3.40.50.150">
    <property type="entry name" value="Vaccinia Virus protein VP39"/>
    <property type="match status" value="1"/>
</dbReference>
<dbReference type="EMBL" id="MN740510">
    <property type="protein sequence ID" value="QHU30598.1"/>
    <property type="molecule type" value="Genomic_DNA"/>
</dbReference>
<dbReference type="InterPro" id="IPR050750">
    <property type="entry name" value="C5-MTase"/>
</dbReference>
<protein>
    <recommendedName>
        <fullName evidence="5">DNA (cytosine-5-)-methyltransferase</fullName>
    </recommendedName>
</protein>
<dbReference type="CDD" id="cd00315">
    <property type="entry name" value="Cyt_C5_DNA_methylase"/>
    <property type="match status" value="1"/>
</dbReference>
<dbReference type="SUPFAM" id="SSF53335">
    <property type="entry name" value="S-adenosyl-L-methionine-dependent methyltransferases"/>
    <property type="match status" value="1"/>
</dbReference>
<dbReference type="GO" id="GO:0032259">
    <property type="term" value="P:methylation"/>
    <property type="evidence" value="ECO:0007669"/>
    <property type="project" value="UniProtKB-KW"/>
</dbReference>
<evidence type="ECO:0000256" key="3">
    <source>
        <dbReference type="ARBA" id="ARBA00022691"/>
    </source>
</evidence>
<dbReference type="Pfam" id="PF00145">
    <property type="entry name" value="DNA_methylase"/>
    <property type="match status" value="1"/>
</dbReference>
<evidence type="ECO:0000313" key="4">
    <source>
        <dbReference type="EMBL" id="QHU30598.1"/>
    </source>
</evidence>
<dbReference type="PANTHER" id="PTHR46098:SF1">
    <property type="entry name" value="TRNA (CYTOSINE(38)-C(5))-METHYLTRANSFERASE"/>
    <property type="match status" value="1"/>
</dbReference>
<accession>A0A6C0LL19</accession>
<keyword evidence="3" id="KW-0949">S-adenosyl-L-methionine</keyword>
<organism evidence="4">
    <name type="scientific">viral metagenome</name>
    <dbReference type="NCBI Taxonomy" id="1070528"/>
    <lineage>
        <taxon>unclassified sequences</taxon>
        <taxon>metagenomes</taxon>
        <taxon>organismal metagenomes</taxon>
    </lineage>
</organism>
<dbReference type="PROSITE" id="PS51679">
    <property type="entry name" value="SAM_MT_C5"/>
    <property type="match status" value="1"/>
</dbReference>
<sequence>MSSFKYLDLCSGIGGFHFGLDELECVLACDLNKDCRETYYRNFNMTSLSDIHDIKPNNLPEYDILCAGFPCQSFSSAGLKKGWDDPRANVYVKIIEIIRETRPKIVLLENVKNLLTIDSGNVIQKIKQDFDELRYNMSYQVLNIKNFNIPQNRERVFMIAINKDYIDRIFDFTKLRRKKATPTICDFLEDNIEHLYLSEDSYKLLDDDIKKEQKSGLIFSGYLNANLRKKGAKENTEHLSRVHKQPNRIYHIDGVHPTLSSSEISGRYYIQDNIGIRKMTLNECYKIMGFPDTFIKHTKNNQAYRQIGNSVCPKIINSIQRELKRQGFISSPNH</sequence>
<evidence type="ECO:0000256" key="1">
    <source>
        <dbReference type="ARBA" id="ARBA00022603"/>
    </source>
</evidence>
<dbReference type="PANTHER" id="PTHR46098">
    <property type="entry name" value="TRNA (CYTOSINE(38)-C(5))-METHYLTRANSFERASE"/>
    <property type="match status" value="1"/>
</dbReference>
<dbReference type="PROSITE" id="PS00094">
    <property type="entry name" value="C5_MTASE_1"/>
    <property type="match status" value="1"/>
</dbReference>
<dbReference type="InterPro" id="IPR001525">
    <property type="entry name" value="C5_MeTfrase"/>
</dbReference>
<keyword evidence="2" id="KW-0808">Transferase</keyword>
<dbReference type="InterPro" id="IPR029063">
    <property type="entry name" value="SAM-dependent_MTases_sf"/>
</dbReference>
<keyword evidence="1" id="KW-0489">Methyltransferase</keyword>
<dbReference type="AlphaFoldDB" id="A0A6C0LL19"/>
<proteinExistence type="predicted"/>
<reference evidence="4" key="1">
    <citation type="journal article" date="2020" name="Nature">
        <title>Giant virus diversity and host interactions through global metagenomics.</title>
        <authorList>
            <person name="Schulz F."/>
            <person name="Roux S."/>
            <person name="Paez-Espino D."/>
            <person name="Jungbluth S."/>
            <person name="Walsh D.A."/>
            <person name="Denef V.J."/>
            <person name="McMahon K.D."/>
            <person name="Konstantinidis K.T."/>
            <person name="Eloe-Fadrosh E.A."/>
            <person name="Kyrpides N.C."/>
            <person name="Woyke T."/>
        </authorList>
    </citation>
    <scope>NUCLEOTIDE SEQUENCE</scope>
    <source>
        <strain evidence="4">GVMAG-M-3300027833-19</strain>
    </source>
</reference>
<dbReference type="InterPro" id="IPR018117">
    <property type="entry name" value="C5_DNA_meth_AS"/>
</dbReference>
<dbReference type="Gene3D" id="3.90.120.10">
    <property type="entry name" value="DNA Methylase, subunit A, domain 2"/>
    <property type="match status" value="1"/>
</dbReference>